<dbReference type="SMART" id="SM00213">
    <property type="entry name" value="UBQ"/>
    <property type="match status" value="1"/>
</dbReference>
<dbReference type="PRINTS" id="PR00348">
    <property type="entry name" value="UBIQUITIN"/>
</dbReference>
<dbReference type="InterPro" id="IPR029071">
    <property type="entry name" value="Ubiquitin-like_domsf"/>
</dbReference>
<accession>A0ABQ9YJS7</accession>
<dbReference type="PANTHER" id="PTHR10666">
    <property type="entry name" value="UBIQUITIN"/>
    <property type="match status" value="1"/>
</dbReference>
<comment type="caution">
    <text evidence="3">The sequence shown here is derived from an EMBL/GenBank/DDBJ whole genome shotgun (WGS) entry which is preliminary data.</text>
</comment>
<dbReference type="SUPFAM" id="SSF54236">
    <property type="entry name" value="Ubiquitin-like"/>
    <property type="match status" value="1"/>
</dbReference>
<dbReference type="Pfam" id="PF00240">
    <property type="entry name" value="ubiquitin"/>
    <property type="match status" value="1"/>
</dbReference>
<dbReference type="Gene3D" id="1.10.510.10">
    <property type="entry name" value="Transferase(Phosphotransferase) domain 1"/>
    <property type="match status" value="1"/>
</dbReference>
<dbReference type="InterPro" id="IPR011009">
    <property type="entry name" value="Kinase-like_dom_sf"/>
</dbReference>
<feature type="domain" description="Ubiquitin-like" evidence="2">
    <location>
        <begin position="986"/>
        <end position="1062"/>
    </location>
</feature>
<evidence type="ECO:0000259" key="1">
    <source>
        <dbReference type="PROSITE" id="PS50011"/>
    </source>
</evidence>
<gene>
    <name evidence="3" type="ORF">BLNAU_1096</name>
</gene>
<reference evidence="3 4" key="1">
    <citation type="journal article" date="2022" name="bioRxiv">
        <title>Genomics of Preaxostyla Flagellates Illuminates Evolutionary Transitions and the Path Towards Mitochondrial Loss.</title>
        <authorList>
            <person name="Novak L.V.F."/>
            <person name="Treitli S.C."/>
            <person name="Pyrih J."/>
            <person name="Halakuc P."/>
            <person name="Pipaliya S.V."/>
            <person name="Vacek V."/>
            <person name="Brzon O."/>
            <person name="Soukal P."/>
            <person name="Eme L."/>
            <person name="Dacks J.B."/>
            <person name="Karnkowska A."/>
            <person name="Elias M."/>
            <person name="Hampl V."/>
        </authorList>
    </citation>
    <scope>NUCLEOTIDE SEQUENCE [LARGE SCALE GENOMIC DNA]</scope>
    <source>
        <strain evidence="3">NAU3</strain>
        <tissue evidence="3">Gut</tissue>
    </source>
</reference>
<dbReference type="EMBL" id="JARBJD010000004">
    <property type="protein sequence ID" value="KAK2964015.1"/>
    <property type="molecule type" value="Genomic_DNA"/>
</dbReference>
<dbReference type="Pfam" id="PF00069">
    <property type="entry name" value="Pkinase"/>
    <property type="match status" value="1"/>
</dbReference>
<protein>
    <submittedName>
        <fullName evidence="3">Ubiquitin family protein</fullName>
    </submittedName>
</protein>
<evidence type="ECO:0000313" key="3">
    <source>
        <dbReference type="EMBL" id="KAK2964015.1"/>
    </source>
</evidence>
<organism evidence="3 4">
    <name type="scientific">Blattamonas nauphoetae</name>
    <dbReference type="NCBI Taxonomy" id="2049346"/>
    <lineage>
        <taxon>Eukaryota</taxon>
        <taxon>Metamonada</taxon>
        <taxon>Preaxostyla</taxon>
        <taxon>Oxymonadida</taxon>
        <taxon>Blattamonas</taxon>
    </lineage>
</organism>
<evidence type="ECO:0000313" key="4">
    <source>
        <dbReference type="Proteomes" id="UP001281761"/>
    </source>
</evidence>
<keyword evidence="4" id="KW-1185">Reference proteome</keyword>
<dbReference type="PROSITE" id="PS50053">
    <property type="entry name" value="UBIQUITIN_2"/>
    <property type="match status" value="1"/>
</dbReference>
<dbReference type="InterPro" id="IPR019956">
    <property type="entry name" value="Ubiquitin_dom"/>
</dbReference>
<proteinExistence type="predicted"/>
<sequence length="1070" mass="119653">MDCSAFLNWDEDQDESYERKYVVFQSLVAAVKFQPPFDDSLEAKAVKFLESVDLERDEFTDAFNIDIVSYSHDSLSYFVQSIGVLISSASQAITAETMKMLNSLVSHCYSTIHLFLIEIDLIPQLISNLNPQSLSFAEAKYIHTCLISVIADSFWLSTPLGIAALMDEEGYGPQGEHKTIFQQVLVPSEKYIWHLCVNRFSIIDGEQSKYFLALLARLFQLCPSYQPTMDIVFNMPVFLTIPSCLTFFEFDESIDIFVYSLIIFEEEWDEEDKDVRQKWKTMLVMLRIEGIEDVFEEKLRTVKDTDLNERLVDKLIGLCNYQGMNLPRRRTIPILTPLSPHSRSSIPSQSLLPHPLVTSPKPLRTHCGLFKIGDGVGNAGLAWMCGILSTSPAVCTLWQNRMLAVSVRRLFALPCSPTWNVRSARMWMERATEVRNDEGHRAELPTHPHSIVSVDRHTRLTNKLMITLPTGLFTHDNLETSDSSFNSQGIAHLSTNTGRRRNLSCAHYEADPQIAVTLPQKSVGLDPHYPLRLSNEELISPTSKGGRWMQMEIIVRKSASGGQDEFERQSVLHNKFQHFNIVRHFPMSVDKNYHFVGMERLGGNLSTFLEETPTHPRPGLAAICSVLSGVVDGLSFLESKNQGYGALHPGNILIGRNNCGVLGDFFFTLPSLMKPQDIESGRCAYLAPELVGGPDAGVATNQSDVWSFGVIVMESVVGVNPFKGLSNTTLRTGVNSFDFEQFVGSLNEEQKSRMTPALKRLLSECLQNTPTDRTTFSSIRRRHLLRSLLTTPDEIITFNEAIILHQHDLISQSIFAPSFGSETRTMDVIDGSSGEGSRSSRRQIPFHSQMLLKSALAFVATHPSQNIESVGTILVDGHVIGQDNTFAAAGVTSESVITVFPEVAPDSHIFIVLPGMRFFIMEYSEAHHGMNAGAFLQDCLDKLSRPIDKYTLHGEGGRLIALSKTMMENEIRAGSVITIRPIADSSEVFVKTLTGKMMSYEVELRTATVEDLKLQIHRKEGIPPDQQRLVFAGRQLADYVILSSVGIKPNSTIYFTPKLRGGEAEKLLDT</sequence>
<evidence type="ECO:0000259" key="2">
    <source>
        <dbReference type="PROSITE" id="PS50053"/>
    </source>
</evidence>
<dbReference type="PROSITE" id="PS50011">
    <property type="entry name" value="PROTEIN_KINASE_DOM"/>
    <property type="match status" value="1"/>
</dbReference>
<dbReference type="SUPFAM" id="SSF56112">
    <property type="entry name" value="Protein kinase-like (PK-like)"/>
    <property type="match status" value="1"/>
</dbReference>
<dbReference type="InterPro" id="IPR000719">
    <property type="entry name" value="Prot_kinase_dom"/>
</dbReference>
<feature type="domain" description="Protein kinase" evidence="1">
    <location>
        <begin position="517"/>
        <end position="786"/>
    </location>
</feature>
<name>A0ABQ9YJS7_9EUKA</name>
<dbReference type="InterPro" id="IPR050158">
    <property type="entry name" value="Ubiquitin_ubiquitin-like"/>
</dbReference>
<dbReference type="Gene3D" id="3.10.20.90">
    <property type="entry name" value="Phosphatidylinositol 3-kinase Catalytic Subunit, Chain A, domain 1"/>
    <property type="match status" value="1"/>
</dbReference>
<dbReference type="Proteomes" id="UP001281761">
    <property type="component" value="Unassembled WGS sequence"/>
</dbReference>
<dbReference type="InterPro" id="IPR000626">
    <property type="entry name" value="Ubiquitin-like_dom"/>
</dbReference>